<dbReference type="Proteomes" id="UP001549099">
    <property type="component" value="Unassembled WGS sequence"/>
</dbReference>
<proteinExistence type="inferred from homology"/>
<comment type="caution">
    <text evidence="10">The sequence shown here is derived from an EMBL/GenBank/DDBJ whole genome shotgun (WGS) entry which is preliminary data.</text>
</comment>
<evidence type="ECO:0000313" key="10">
    <source>
        <dbReference type="EMBL" id="MET3576971.1"/>
    </source>
</evidence>
<feature type="transmembrane region" description="Helical" evidence="9">
    <location>
        <begin position="235"/>
        <end position="257"/>
    </location>
</feature>
<sequence length="457" mass="48785">MQEKLPFSSYFVVGVMLFALFFGAGNLIFPAQLGQLAGDQLWPALIGFLITGVGLPFLSVLAIGYSGSRNLQELASRIHPVYGLLFSAVLYLTIGPFFAAPRTGAVAYEIGITPFVGQDAGFLPLLLFTLVFFAITLWLSLNPAKIVDRIGKVLAPGIVVLLLVLIGVAVFRPMGSVLDPEAAYASGSFVKGFTEGYNTMDAIAALVFAIIVTSSIKGMGVTSNKGIMNATFKSGLTAILLLAVLYVGIAWIGATSVQKFGLFKTGGPVLSSAAEYYFGSFGTILMAVVITLACLTTAIGLITACGEYFHLLLPTIGYKTWVFLFTVFSFGVANFGLSTIITYSVPVLMFLYPLAISLLLLTFTSPLFRHARLVYVSATAVAFIIGLADGLKALAESLETEFGWLNPVIHLLEEYLPFYDDGLGWVVPVIAVMVVTAIISRALGLSSEPVREGSLNH</sequence>
<evidence type="ECO:0000256" key="2">
    <source>
        <dbReference type="ARBA" id="ARBA00008540"/>
    </source>
</evidence>
<feature type="transmembrane region" description="Helical" evidence="9">
    <location>
        <begin position="202"/>
        <end position="223"/>
    </location>
</feature>
<feature type="transmembrane region" description="Helical" evidence="9">
    <location>
        <begin position="120"/>
        <end position="141"/>
    </location>
</feature>
<feature type="transmembrane region" description="Helical" evidence="9">
    <location>
        <begin position="422"/>
        <end position="443"/>
    </location>
</feature>
<evidence type="ECO:0000256" key="6">
    <source>
        <dbReference type="ARBA" id="ARBA00022970"/>
    </source>
</evidence>
<evidence type="ECO:0000256" key="7">
    <source>
        <dbReference type="ARBA" id="ARBA00022989"/>
    </source>
</evidence>
<dbReference type="PANTHER" id="PTHR30588">
    <property type="entry name" value="BRANCHED-CHAIN AMINO ACID TRANSPORT SYSTEM 2 CARRIER PROTEIN"/>
    <property type="match status" value="1"/>
</dbReference>
<comment type="function">
    <text evidence="9">Component of the transport system for branched-chain amino acids.</text>
</comment>
<feature type="transmembrane region" description="Helical" evidence="9">
    <location>
        <begin position="41"/>
        <end position="66"/>
    </location>
</feature>
<reference evidence="10 11" key="1">
    <citation type="submission" date="2024-06" db="EMBL/GenBank/DDBJ databases">
        <title>Genomic Encyclopedia of Type Strains, Phase IV (KMG-IV): sequencing the most valuable type-strain genomes for metagenomic binning, comparative biology and taxonomic classification.</title>
        <authorList>
            <person name="Goeker M."/>
        </authorList>
    </citation>
    <scope>NUCLEOTIDE SEQUENCE [LARGE SCALE GENOMIC DNA]</scope>
    <source>
        <strain evidence="10 11">DSM 26128</strain>
    </source>
</reference>
<comment type="subcellular location">
    <subcellularLocation>
        <location evidence="1 9">Cell membrane</location>
        <topology evidence="1 9">Multi-pass membrane protein</topology>
    </subcellularLocation>
</comment>
<feature type="transmembrane region" description="Helical" evidence="9">
    <location>
        <begin position="7"/>
        <end position="29"/>
    </location>
</feature>
<gene>
    <name evidence="10" type="ORF">ABID49_002904</name>
</gene>
<keyword evidence="7 9" id="KW-1133">Transmembrane helix</keyword>
<dbReference type="Pfam" id="PF05525">
    <property type="entry name" value="Branch_AA_trans"/>
    <property type="match status" value="1"/>
</dbReference>
<organism evidence="10 11">
    <name type="scientific">Bhargavaea ullalensis</name>
    <dbReference type="NCBI Taxonomy" id="1265685"/>
    <lineage>
        <taxon>Bacteria</taxon>
        <taxon>Bacillati</taxon>
        <taxon>Bacillota</taxon>
        <taxon>Bacilli</taxon>
        <taxon>Bacillales</taxon>
        <taxon>Caryophanaceae</taxon>
        <taxon>Bhargavaea</taxon>
    </lineage>
</organism>
<evidence type="ECO:0000313" key="11">
    <source>
        <dbReference type="Proteomes" id="UP001549099"/>
    </source>
</evidence>
<feature type="transmembrane region" description="Helical" evidence="9">
    <location>
        <begin position="153"/>
        <end position="171"/>
    </location>
</feature>
<accession>A0ABV2GFA4</accession>
<keyword evidence="11" id="KW-1185">Reference proteome</keyword>
<feature type="transmembrane region" description="Helical" evidence="9">
    <location>
        <begin position="316"/>
        <end position="337"/>
    </location>
</feature>
<keyword evidence="6 9" id="KW-0029">Amino-acid transport</keyword>
<evidence type="ECO:0000256" key="9">
    <source>
        <dbReference type="RuleBase" id="RU362122"/>
    </source>
</evidence>
<keyword evidence="3 9" id="KW-0813">Transport</keyword>
<keyword evidence="8 9" id="KW-0472">Membrane</keyword>
<evidence type="ECO:0000256" key="8">
    <source>
        <dbReference type="ARBA" id="ARBA00023136"/>
    </source>
</evidence>
<dbReference type="InterPro" id="IPR004685">
    <property type="entry name" value="Brnchd-chn_aa_trnsp_Livcs"/>
</dbReference>
<protein>
    <recommendedName>
        <fullName evidence="9">Branched-chain amino acid transport system carrier protein</fullName>
    </recommendedName>
</protein>
<dbReference type="PANTHER" id="PTHR30588:SF0">
    <property type="entry name" value="BRANCHED-CHAIN AMINO ACID PERMEASE BRNQ"/>
    <property type="match status" value="1"/>
</dbReference>
<keyword evidence="5 9" id="KW-0812">Transmembrane</keyword>
<feature type="transmembrane region" description="Helical" evidence="9">
    <location>
        <begin position="343"/>
        <end position="361"/>
    </location>
</feature>
<name>A0ABV2GFA4_9BACL</name>
<keyword evidence="4" id="KW-1003">Cell membrane</keyword>
<evidence type="ECO:0000256" key="1">
    <source>
        <dbReference type="ARBA" id="ARBA00004651"/>
    </source>
</evidence>
<dbReference type="NCBIfam" id="TIGR00796">
    <property type="entry name" value="livcs"/>
    <property type="match status" value="1"/>
</dbReference>
<dbReference type="RefSeq" id="WP_354199506.1">
    <property type="nucleotide sequence ID" value="NZ_JBEPLW010000045.1"/>
</dbReference>
<feature type="transmembrane region" description="Helical" evidence="9">
    <location>
        <begin position="373"/>
        <end position="395"/>
    </location>
</feature>
<dbReference type="EMBL" id="JBEPLW010000045">
    <property type="protein sequence ID" value="MET3576971.1"/>
    <property type="molecule type" value="Genomic_DNA"/>
</dbReference>
<feature type="transmembrane region" description="Helical" evidence="9">
    <location>
        <begin position="277"/>
        <end position="304"/>
    </location>
</feature>
<evidence type="ECO:0000256" key="3">
    <source>
        <dbReference type="ARBA" id="ARBA00022448"/>
    </source>
</evidence>
<comment type="similarity">
    <text evidence="2 9">Belongs to the branched chain amino acid transporter family.</text>
</comment>
<evidence type="ECO:0000256" key="5">
    <source>
        <dbReference type="ARBA" id="ARBA00022692"/>
    </source>
</evidence>
<evidence type="ECO:0000256" key="4">
    <source>
        <dbReference type="ARBA" id="ARBA00022475"/>
    </source>
</evidence>
<feature type="transmembrane region" description="Helical" evidence="9">
    <location>
        <begin position="78"/>
        <end position="100"/>
    </location>
</feature>